<keyword evidence="3" id="KW-0862">Zinc</keyword>
<evidence type="ECO:0000256" key="5">
    <source>
        <dbReference type="SAM" id="MobiDB-lite"/>
    </source>
</evidence>
<evidence type="ECO:0000313" key="7">
    <source>
        <dbReference type="EMBL" id="CDS09084.1"/>
    </source>
</evidence>
<keyword evidence="1" id="KW-0479">Metal-binding</keyword>
<dbReference type="InterPro" id="IPR003656">
    <property type="entry name" value="Znf_BED"/>
</dbReference>
<reference evidence="7" key="1">
    <citation type="journal article" date="2014" name="Genome Announc.">
        <title>De novo whole-genome sequence and genome annotation of Lichtheimia ramosa.</title>
        <authorList>
            <person name="Linde J."/>
            <person name="Schwartze V."/>
            <person name="Binder U."/>
            <person name="Lass-Florl C."/>
            <person name="Voigt K."/>
            <person name="Horn F."/>
        </authorList>
    </citation>
    <scope>NUCLEOTIDE SEQUENCE</scope>
    <source>
        <strain evidence="7">JMRC FSU:6197</strain>
    </source>
</reference>
<protein>
    <recommendedName>
        <fullName evidence="6">BED-type domain-containing protein</fullName>
    </recommendedName>
</protein>
<gene>
    <name evidence="7" type="ORF">LRAMOSA10444</name>
</gene>
<evidence type="ECO:0000256" key="3">
    <source>
        <dbReference type="ARBA" id="ARBA00022833"/>
    </source>
</evidence>
<dbReference type="GO" id="GO:0003677">
    <property type="term" value="F:DNA binding"/>
    <property type="evidence" value="ECO:0007669"/>
    <property type="project" value="InterPro"/>
</dbReference>
<feature type="region of interest" description="Disordered" evidence="5">
    <location>
        <begin position="210"/>
        <end position="331"/>
    </location>
</feature>
<dbReference type="PROSITE" id="PS50808">
    <property type="entry name" value="ZF_BED"/>
    <property type="match status" value="1"/>
</dbReference>
<feature type="compositionally biased region" description="Polar residues" evidence="5">
    <location>
        <begin position="304"/>
        <end position="315"/>
    </location>
</feature>
<evidence type="ECO:0000259" key="6">
    <source>
        <dbReference type="PROSITE" id="PS50808"/>
    </source>
</evidence>
<dbReference type="GO" id="GO:0008270">
    <property type="term" value="F:zinc ion binding"/>
    <property type="evidence" value="ECO:0007669"/>
    <property type="project" value="UniProtKB-KW"/>
</dbReference>
<accession>A0A077WPP6</accession>
<feature type="compositionally biased region" description="Low complexity" evidence="5">
    <location>
        <begin position="223"/>
        <end position="272"/>
    </location>
</feature>
<keyword evidence="2 4" id="KW-0863">Zinc-finger</keyword>
<feature type="domain" description="BED-type" evidence="6">
    <location>
        <begin position="3"/>
        <end position="56"/>
    </location>
</feature>
<sequence>MPRPQSDTWRYFTIIEGPDGKGRKASCSYCGHQQACGVTRLHQHLLKKCPNIPPSLRAELRQREESRARSSPPQQQANHDSNNNEKYPAMDIDRALSTLAAHGISTSRQQQQQQETTTQPIDSNSTSSSTTTSSIMASGQQQQQQEQAMLDWLLARALFSANIPFNAVEDQHMISFLKRMRPGYVVPKAYKLQQHLLKEQHWDLIECDKSDPTTIRPCSPTRNTTPVLSTSNSTTSSNTTVSSATSVTTPSSSTSSSTTSGTTSSTTTSISSIGRLMNKYTPSSRRHHPYDTSTNTSSSSSSSRIQHGDSSNPSDRSLLASLRAPNMDGSL</sequence>
<proteinExistence type="predicted"/>
<feature type="compositionally biased region" description="Low complexity" evidence="5">
    <location>
        <begin position="292"/>
        <end position="303"/>
    </location>
</feature>
<feature type="region of interest" description="Disordered" evidence="5">
    <location>
        <begin position="103"/>
        <end position="143"/>
    </location>
</feature>
<evidence type="ECO:0000256" key="4">
    <source>
        <dbReference type="PROSITE-ProRule" id="PRU00027"/>
    </source>
</evidence>
<feature type="compositionally biased region" description="Polar residues" evidence="5">
    <location>
        <begin position="69"/>
        <end position="85"/>
    </location>
</feature>
<dbReference type="OrthoDB" id="4951847at2759"/>
<dbReference type="EMBL" id="LK023329">
    <property type="protein sequence ID" value="CDS09084.1"/>
    <property type="molecule type" value="Genomic_DNA"/>
</dbReference>
<dbReference type="Pfam" id="PF02892">
    <property type="entry name" value="zf-BED"/>
    <property type="match status" value="1"/>
</dbReference>
<feature type="region of interest" description="Disordered" evidence="5">
    <location>
        <begin position="61"/>
        <end position="87"/>
    </location>
</feature>
<evidence type="ECO:0000256" key="2">
    <source>
        <dbReference type="ARBA" id="ARBA00022771"/>
    </source>
</evidence>
<organism evidence="7">
    <name type="scientific">Lichtheimia ramosa</name>
    <dbReference type="NCBI Taxonomy" id="688394"/>
    <lineage>
        <taxon>Eukaryota</taxon>
        <taxon>Fungi</taxon>
        <taxon>Fungi incertae sedis</taxon>
        <taxon>Mucoromycota</taxon>
        <taxon>Mucoromycotina</taxon>
        <taxon>Mucoromycetes</taxon>
        <taxon>Mucorales</taxon>
        <taxon>Lichtheimiaceae</taxon>
        <taxon>Lichtheimia</taxon>
    </lineage>
</organism>
<name>A0A077WPP6_9FUNG</name>
<dbReference type="AlphaFoldDB" id="A0A077WPP6"/>
<evidence type="ECO:0000256" key="1">
    <source>
        <dbReference type="ARBA" id="ARBA00022723"/>
    </source>
</evidence>
<feature type="compositionally biased region" description="Low complexity" evidence="5">
    <location>
        <begin position="109"/>
        <end position="143"/>
    </location>
</feature>